<dbReference type="InterPro" id="IPR001054">
    <property type="entry name" value="A/G_cyclase"/>
</dbReference>
<dbReference type="GO" id="GO:0004016">
    <property type="term" value="F:adenylate cyclase activity"/>
    <property type="evidence" value="ECO:0007669"/>
    <property type="project" value="UniProtKB-EC"/>
</dbReference>
<feature type="domain" description="Guanylate cyclase" evidence="2">
    <location>
        <begin position="216"/>
        <end position="324"/>
    </location>
</feature>
<comment type="similarity">
    <text evidence="1">Belongs to the adenylyl cyclase class-3 family.</text>
</comment>
<comment type="caution">
    <text evidence="3">The sequence shown here is derived from an EMBL/GenBank/DDBJ whole genome shotgun (WGS) entry which is preliminary data.</text>
</comment>
<dbReference type="CDD" id="cd07302">
    <property type="entry name" value="CHD"/>
    <property type="match status" value="1"/>
</dbReference>
<dbReference type="SMART" id="SM00044">
    <property type="entry name" value="CYCc"/>
    <property type="match status" value="1"/>
</dbReference>
<evidence type="ECO:0000256" key="1">
    <source>
        <dbReference type="ARBA" id="ARBA00005381"/>
    </source>
</evidence>
<proteinExistence type="inferred from homology"/>
<keyword evidence="3" id="KW-0456">Lyase</keyword>
<accession>A0A1V3XIJ6</accession>
<dbReference type="PROSITE" id="PS50125">
    <property type="entry name" value="GUANYLATE_CYCLASE_2"/>
    <property type="match status" value="1"/>
</dbReference>
<dbReference type="SUPFAM" id="SSF55073">
    <property type="entry name" value="Nucleotide cyclase"/>
    <property type="match status" value="1"/>
</dbReference>
<dbReference type="EC" id="4.6.1.1" evidence="3"/>
<dbReference type="EMBL" id="MVBM01000002">
    <property type="protein sequence ID" value="OOK79019.1"/>
    <property type="molecule type" value="Genomic_DNA"/>
</dbReference>
<reference evidence="3 4" key="1">
    <citation type="submission" date="2017-02" db="EMBL/GenBank/DDBJ databases">
        <title>Complete genome sequences of Mycobacterium kansasii strains isolated from rhesus macaques.</title>
        <authorList>
            <person name="Panda A."/>
            <person name="Nagaraj S."/>
            <person name="Zhao X."/>
            <person name="Tettelin H."/>
            <person name="Detolla L.J."/>
        </authorList>
    </citation>
    <scope>NUCLEOTIDE SEQUENCE [LARGE SCALE GENOMIC DNA]</scope>
    <source>
        <strain evidence="3 4">11-3813</strain>
    </source>
</reference>
<dbReference type="Pfam" id="PF16701">
    <property type="entry name" value="Ad_Cy_reg"/>
    <property type="match status" value="1"/>
</dbReference>
<organism evidence="3 4">
    <name type="scientific">Mycobacterium kansasii</name>
    <dbReference type="NCBI Taxonomy" id="1768"/>
    <lineage>
        <taxon>Bacteria</taxon>
        <taxon>Bacillati</taxon>
        <taxon>Actinomycetota</taxon>
        <taxon>Actinomycetes</taxon>
        <taxon>Mycobacteriales</taxon>
        <taxon>Mycobacteriaceae</taxon>
        <taxon>Mycobacterium</taxon>
    </lineage>
</organism>
<evidence type="ECO:0000313" key="3">
    <source>
        <dbReference type="EMBL" id="OOK79019.1"/>
    </source>
</evidence>
<dbReference type="InterPro" id="IPR029787">
    <property type="entry name" value="Nucleotide_cyclase"/>
</dbReference>
<dbReference type="Gene3D" id="3.30.70.1230">
    <property type="entry name" value="Nucleotide cyclase"/>
    <property type="match status" value="1"/>
</dbReference>
<dbReference type="AlphaFoldDB" id="A0A1V3XIJ6"/>
<name>A0A1V3XIJ6_MYCKA</name>
<dbReference type="GO" id="GO:0006171">
    <property type="term" value="P:cAMP biosynthetic process"/>
    <property type="evidence" value="ECO:0007669"/>
    <property type="project" value="TreeGrafter"/>
</dbReference>
<gene>
    <name evidence="3" type="ORF">BZL30_2222</name>
</gene>
<dbReference type="Pfam" id="PF00211">
    <property type="entry name" value="Guanylate_cyc"/>
    <property type="match status" value="1"/>
</dbReference>
<dbReference type="SMR" id="A0A1V3XIJ6"/>
<sequence>MEHVPEPVGRDIADLLDGLDGTARAERAELIAWLLEQGITADEIRLANPPLLLATRRLIGDDGTYVSAREISETYGIDLALLQRVQRAIGLARVDDPDAAVHMRADGEAAATAQRFVELGLNPDQIVMVVRVLAEGLSHAAEVMRYTALSAIMRPGVTEVQIAQASQALVSRIVPLLGPMIQEMLFMQLRHMMETEAVNAGERAAGKPLPGARQVTVAFADLVGFTKLGEVVSAEELGHLAGRLAELARDLTAPPVRFIKTIGDAVMFVCPDPVPLLDTVLKLVEVVDTDAAFPRLRAGVASGMAVSRAGDWFGSPVNAASRVTGVARPGTVLVADSVWESVGDGAGFEWSFAGTRRLKGIKNEAKLFRVRRGDGGDRRP</sequence>
<dbReference type="PANTHER" id="PTHR43081">
    <property type="entry name" value="ADENYLATE CYCLASE, TERMINAL-DIFFERENTIATION SPECIFIC-RELATED"/>
    <property type="match status" value="1"/>
</dbReference>
<dbReference type="Proteomes" id="UP000189229">
    <property type="component" value="Unassembled WGS sequence"/>
</dbReference>
<dbReference type="GO" id="GO:0035556">
    <property type="term" value="P:intracellular signal transduction"/>
    <property type="evidence" value="ECO:0007669"/>
    <property type="project" value="InterPro"/>
</dbReference>
<protein>
    <submittedName>
        <fullName evidence="3">Adenylate cyclase</fullName>
        <ecNumber evidence="3">4.6.1.1</ecNumber>
    </submittedName>
</protein>
<dbReference type="InterPro" id="IPR032026">
    <property type="entry name" value="Ad_Cy_reg"/>
</dbReference>
<evidence type="ECO:0000313" key="4">
    <source>
        <dbReference type="Proteomes" id="UP000189229"/>
    </source>
</evidence>
<evidence type="ECO:0000259" key="2">
    <source>
        <dbReference type="PROSITE" id="PS50125"/>
    </source>
</evidence>
<dbReference type="PANTHER" id="PTHR43081:SF19">
    <property type="entry name" value="PH-SENSITIVE ADENYLATE CYCLASE RV1264"/>
    <property type="match status" value="1"/>
</dbReference>
<dbReference type="InterPro" id="IPR050697">
    <property type="entry name" value="Adenylyl/Guanylyl_Cyclase_3/4"/>
</dbReference>